<reference evidence="2" key="1">
    <citation type="submission" date="2022-03" db="EMBL/GenBank/DDBJ databases">
        <title>Genomic analyses of argali, domestic sheep and their hybrids provide insights into chromosomal evolution, heterosis and genetic basis of agronomic traits.</title>
        <authorList>
            <person name="Li M."/>
        </authorList>
    </citation>
    <scope>NUCLEOTIDE SEQUENCE</scope>
    <source>
        <strain evidence="2">CAU-MHL-2022a</strain>
        <tissue evidence="2">Skin</tissue>
    </source>
</reference>
<dbReference type="EMBL" id="JAKZEL010000002">
    <property type="protein sequence ID" value="KAI4546762.1"/>
    <property type="molecule type" value="Genomic_DNA"/>
</dbReference>
<name>A0AAD4YGV9_OVIAM</name>
<proteinExistence type="predicted"/>
<feature type="compositionally biased region" description="Basic and acidic residues" evidence="1">
    <location>
        <begin position="57"/>
        <end position="68"/>
    </location>
</feature>
<comment type="caution">
    <text evidence="2">The sequence shown here is derived from an EMBL/GenBank/DDBJ whole genome shotgun (WGS) entry which is preliminary data.</text>
</comment>
<accession>A0AAD4YGV9</accession>
<keyword evidence="3" id="KW-1185">Reference proteome</keyword>
<dbReference type="Proteomes" id="UP001214576">
    <property type="component" value="Unassembled WGS sequence"/>
</dbReference>
<organism evidence="2 3">
    <name type="scientific">Ovis ammon polii</name>
    <dbReference type="NCBI Taxonomy" id="230172"/>
    <lineage>
        <taxon>Eukaryota</taxon>
        <taxon>Metazoa</taxon>
        <taxon>Chordata</taxon>
        <taxon>Craniata</taxon>
        <taxon>Vertebrata</taxon>
        <taxon>Euteleostomi</taxon>
        <taxon>Mammalia</taxon>
        <taxon>Eutheria</taxon>
        <taxon>Laurasiatheria</taxon>
        <taxon>Artiodactyla</taxon>
        <taxon>Ruminantia</taxon>
        <taxon>Pecora</taxon>
        <taxon>Bovidae</taxon>
        <taxon>Caprinae</taxon>
        <taxon>Ovis</taxon>
    </lineage>
</organism>
<feature type="region of interest" description="Disordered" evidence="1">
    <location>
        <begin position="54"/>
        <end position="103"/>
    </location>
</feature>
<dbReference type="AlphaFoldDB" id="A0AAD4YGV9"/>
<sequence length="103" mass="11683">MRKWRLQVQKNYLRILLSKCPCLLKVTEFSVVKAFQAALAGFSEHLLWTVVAPQPPLKDRPQSSERKQQLNHTANKRRSQSPRSAGPQATPASQWTAEVSELS</sequence>
<evidence type="ECO:0000313" key="2">
    <source>
        <dbReference type="EMBL" id="KAI4546762.1"/>
    </source>
</evidence>
<evidence type="ECO:0000256" key="1">
    <source>
        <dbReference type="SAM" id="MobiDB-lite"/>
    </source>
</evidence>
<gene>
    <name evidence="2" type="ORF">MG293_003317</name>
</gene>
<evidence type="ECO:0000313" key="3">
    <source>
        <dbReference type="Proteomes" id="UP001214576"/>
    </source>
</evidence>
<protein>
    <submittedName>
        <fullName evidence="2">Uncharacterized protein</fullName>
    </submittedName>
</protein>
<feature type="compositionally biased region" description="Polar residues" evidence="1">
    <location>
        <begin position="90"/>
        <end position="103"/>
    </location>
</feature>